<name>A0A9D1PFC7_9FIRM</name>
<reference evidence="2" key="1">
    <citation type="journal article" date="2021" name="PeerJ">
        <title>Extensive microbial diversity within the chicken gut microbiome revealed by metagenomics and culture.</title>
        <authorList>
            <person name="Gilroy R."/>
            <person name="Ravi A."/>
            <person name="Getino M."/>
            <person name="Pursley I."/>
            <person name="Horton D.L."/>
            <person name="Alikhan N.F."/>
            <person name="Baker D."/>
            <person name="Gharbi K."/>
            <person name="Hall N."/>
            <person name="Watson M."/>
            <person name="Adriaenssens E.M."/>
            <person name="Foster-Nyarko E."/>
            <person name="Jarju S."/>
            <person name="Secka A."/>
            <person name="Antonio M."/>
            <person name="Oren A."/>
            <person name="Chaudhuri R.R."/>
            <person name="La Ragione R."/>
            <person name="Hildebrand F."/>
            <person name="Pallen M.J."/>
        </authorList>
    </citation>
    <scope>NUCLEOTIDE SEQUENCE</scope>
    <source>
        <strain evidence="2">CHK195-9823</strain>
    </source>
</reference>
<dbReference type="Pfam" id="PF01944">
    <property type="entry name" value="SpoIIM"/>
    <property type="match status" value="1"/>
</dbReference>
<organism evidence="2 3">
    <name type="scientific">Candidatus Blautia stercorigallinarum</name>
    <dbReference type="NCBI Taxonomy" id="2838501"/>
    <lineage>
        <taxon>Bacteria</taxon>
        <taxon>Bacillati</taxon>
        <taxon>Bacillota</taxon>
        <taxon>Clostridia</taxon>
        <taxon>Lachnospirales</taxon>
        <taxon>Lachnospiraceae</taxon>
        <taxon>Blautia</taxon>
    </lineage>
</organism>
<evidence type="ECO:0000313" key="3">
    <source>
        <dbReference type="Proteomes" id="UP000886814"/>
    </source>
</evidence>
<feature type="transmembrane region" description="Helical" evidence="1">
    <location>
        <begin position="106"/>
        <end position="131"/>
    </location>
</feature>
<reference evidence="2" key="2">
    <citation type="submission" date="2021-04" db="EMBL/GenBank/DDBJ databases">
        <authorList>
            <person name="Gilroy R."/>
        </authorList>
    </citation>
    <scope>NUCLEOTIDE SEQUENCE</scope>
    <source>
        <strain evidence="2">CHK195-9823</strain>
    </source>
</reference>
<keyword evidence="1" id="KW-1133">Transmembrane helix</keyword>
<evidence type="ECO:0000256" key="1">
    <source>
        <dbReference type="SAM" id="Phobius"/>
    </source>
</evidence>
<dbReference type="EMBL" id="DXIQ01000103">
    <property type="protein sequence ID" value="HIV40207.1"/>
    <property type="molecule type" value="Genomic_DNA"/>
</dbReference>
<keyword evidence="1" id="KW-0812">Transmembrane</keyword>
<evidence type="ECO:0000313" key="2">
    <source>
        <dbReference type="EMBL" id="HIV40207.1"/>
    </source>
</evidence>
<accession>A0A9D1PFC7</accession>
<feature type="transmembrane region" description="Helical" evidence="1">
    <location>
        <begin position="152"/>
        <end position="169"/>
    </location>
</feature>
<dbReference type="AlphaFoldDB" id="A0A9D1PFC7"/>
<dbReference type="Proteomes" id="UP000886814">
    <property type="component" value="Unassembled WGS sequence"/>
</dbReference>
<dbReference type="InterPro" id="IPR002798">
    <property type="entry name" value="SpoIIM-like"/>
</dbReference>
<protein>
    <submittedName>
        <fullName evidence="2">Stage II sporulation protein M</fullName>
    </submittedName>
</protein>
<feature type="transmembrane region" description="Helical" evidence="1">
    <location>
        <begin position="63"/>
        <end position="86"/>
    </location>
</feature>
<feature type="transmembrane region" description="Helical" evidence="1">
    <location>
        <begin position="6"/>
        <end position="27"/>
    </location>
</feature>
<comment type="caution">
    <text evidence="2">The sequence shown here is derived from an EMBL/GenBank/DDBJ whole genome shotgun (WGS) entry which is preliminary data.</text>
</comment>
<keyword evidence="1" id="KW-0472">Membrane</keyword>
<sequence length="187" mass="20781">MKKNLRLFLILYLAGFGGGVLAGDLFLKKMGYQTSLLSAYMSSDPDLEAAQFFGGLFFQRGKLFFLGAVCGVTILGMFLVAGGLLWSGFLGGNLAVLFLTQWGIRGIGAGLLCLFPQSLFYIPGWFLYFFAVLQMSRKSLAGAKRTREDYKAYFFFLSMAGVLLLLGIWSESYVNQKILAWIIENHL</sequence>
<gene>
    <name evidence="2" type="ORF">H9747_14635</name>
</gene>
<proteinExistence type="predicted"/>